<dbReference type="NCBIfam" id="NF008451">
    <property type="entry name" value="PRK11302.1"/>
    <property type="match status" value="1"/>
</dbReference>
<keyword evidence="2" id="KW-0238">DNA-binding</keyword>
<name>A0A420X0F4_9GAMM</name>
<keyword evidence="8" id="KW-1185">Reference proteome</keyword>
<sequence>MSTFMFDELRARLPQFRRSEQKVARFVLRHAEEVLDLRLADLARRINVSEPTVIRFCRAIDCEGYQDFKLRLAQTLATGAQFSEFSMNETDSVAEFSRGIFDSTVGTLLSVRDRLDANAISEAIAALSEANRVEFYGFGASGAVAVDAQHKFFRLRISTTAYSDPHMQHMSAVTLTDHDVVVAISQTGRTRSLLSSVEIAREHGATVIGLCPAGSPLAHLCSIGLYIDVFEDREVYRPLSSRIAHLVMIDILAVGVARSRGPQLAEHLMAVKRSLVPLRTDESDPFEQLRRDRTPPEDDDA</sequence>
<dbReference type="GO" id="GO:1901135">
    <property type="term" value="P:carbohydrate derivative metabolic process"/>
    <property type="evidence" value="ECO:0007669"/>
    <property type="project" value="InterPro"/>
</dbReference>
<dbReference type="Gene3D" id="3.40.50.10490">
    <property type="entry name" value="Glucose-6-phosphate isomerase like protein, domain 1"/>
    <property type="match status" value="1"/>
</dbReference>
<keyword evidence="3" id="KW-0804">Transcription</keyword>
<evidence type="ECO:0000313" key="7">
    <source>
        <dbReference type="EMBL" id="RKR07230.1"/>
    </source>
</evidence>
<dbReference type="GO" id="GO:0003700">
    <property type="term" value="F:DNA-binding transcription factor activity"/>
    <property type="evidence" value="ECO:0007669"/>
    <property type="project" value="InterPro"/>
</dbReference>
<reference evidence="7 8" key="1">
    <citation type="submission" date="2018-10" db="EMBL/GenBank/DDBJ databases">
        <title>Genomic Encyclopedia of Type Strains, Phase IV (KMG-IV): sequencing the most valuable type-strain genomes for metagenomic binning, comparative biology and taxonomic classification.</title>
        <authorList>
            <person name="Goeker M."/>
        </authorList>
    </citation>
    <scope>NUCLEOTIDE SEQUENCE [LARGE SCALE GENOMIC DNA]</scope>
    <source>
        <strain evidence="7 8">DSM 23229</strain>
    </source>
</reference>
<evidence type="ECO:0000256" key="2">
    <source>
        <dbReference type="ARBA" id="ARBA00023125"/>
    </source>
</evidence>
<dbReference type="InterPro" id="IPR035472">
    <property type="entry name" value="RpiR-like_SIS"/>
</dbReference>
<proteinExistence type="predicted"/>
<gene>
    <name evidence="7" type="ORF">C7446_0038</name>
</gene>
<dbReference type="InterPro" id="IPR047640">
    <property type="entry name" value="RpiR-like"/>
</dbReference>
<dbReference type="AlphaFoldDB" id="A0A420X0F4"/>
<dbReference type="GO" id="GO:0003677">
    <property type="term" value="F:DNA binding"/>
    <property type="evidence" value="ECO:0007669"/>
    <property type="project" value="UniProtKB-KW"/>
</dbReference>
<evidence type="ECO:0000259" key="5">
    <source>
        <dbReference type="PROSITE" id="PS51071"/>
    </source>
</evidence>
<organism evidence="7 8">
    <name type="scientific">Kushneria sinocarnis</name>
    <dbReference type="NCBI Taxonomy" id="595502"/>
    <lineage>
        <taxon>Bacteria</taxon>
        <taxon>Pseudomonadati</taxon>
        <taxon>Pseudomonadota</taxon>
        <taxon>Gammaproteobacteria</taxon>
        <taxon>Oceanospirillales</taxon>
        <taxon>Halomonadaceae</taxon>
        <taxon>Kushneria</taxon>
    </lineage>
</organism>
<dbReference type="CDD" id="cd05013">
    <property type="entry name" value="SIS_RpiR"/>
    <property type="match status" value="1"/>
</dbReference>
<dbReference type="PANTHER" id="PTHR30514:SF1">
    <property type="entry name" value="HTH-TYPE TRANSCRIPTIONAL REGULATOR HEXR-RELATED"/>
    <property type="match status" value="1"/>
</dbReference>
<dbReference type="Proteomes" id="UP000281975">
    <property type="component" value="Unassembled WGS sequence"/>
</dbReference>
<feature type="region of interest" description="Disordered" evidence="4">
    <location>
        <begin position="282"/>
        <end position="301"/>
    </location>
</feature>
<evidence type="ECO:0000256" key="3">
    <source>
        <dbReference type="ARBA" id="ARBA00023163"/>
    </source>
</evidence>
<evidence type="ECO:0000259" key="6">
    <source>
        <dbReference type="PROSITE" id="PS51464"/>
    </source>
</evidence>
<dbReference type="PROSITE" id="PS51464">
    <property type="entry name" value="SIS"/>
    <property type="match status" value="1"/>
</dbReference>
<dbReference type="InterPro" id="IPR046348">
    <property type="entry name" value="SIS_dom_sf"/>
</dbReference>
<evidence type="ECO:0000256" key="4">
    <source>
        <dbReference type="SAM" id="MobiDB-lite"/>
    </source>
</evidence>
<accession>A0A420X0F4</accession>
<dbReference type="OrthoDB" id="257751at2"/>
<dbReference type="PROSITE" id="PS51071">
    <property type="entry name" value="HTH_RPIR"/>
    <property type="match status" value="1"/>
</dbReference>
<dbReference type="SUPFAM" id="SSF53697">
    <property type="entry name" value="SIS domain"/>
    <property type="match status" value="1"/>
</dbReference>
<dbReference type="InterPro" id="IPR009057">
    <property type="entry name" value="Homeodomain-like_sf"/>
</dbReference>
<evidence type="ECO:0000313" key="8">
    <source>
        <dbReference type="Proteomes" id="UP000281975"/>
    </source>
</evidence>
<dbReference type="EMBL" id="RBIN01000001">
    <property type="protein sequence ID" value="RKR07230.1"/>
    <property type="molecule type" value="Genomic_DNA"/>
</dbReference>
<dbReference type="InterPro" id="IPR001347">
    <property type="entry name" value="SIS_dom"/>
</dbReference>
<feature type="domain" description="SIS" evidence="6">
    <location>
        <begin position="123"/>
        <end position="262"/>
    </location>
</feature>
<dbReference type="GO" id="GO:0097367">
    <property type="term" value="F:carbohydrate derivative binding"/>
    <property type="evidence" value="ECO:0007669"/>
    <property type="project" value="InterPro"/>
</dbReference>
<dbReference type="Pfam" id="PF01418">
    <property type="entry name" value="HTH_6"/>
    <property type="match status" value="1"/>
</dbReference>
<evidence type="ECO:0000256" key="1">
    <source>
        <dbReference type="ARBA" id="ARBA00023015"/>
    </source>
</evidence>
<protein>
    <submittedName>
        <fullName evidence="7">RpiR family transcriptional regulator</fullName>
    </submittedName>
</protein>
<dbReference type="RefSeq" id="WP_121170132.1">
    <property type="nucleotide sequence ID" value="NZ_RBIN01000001.1"/>
</dbReference>
<feature type="domain" description="HTH rpiR-type" evidence="5">
    <location>
        <begin position="3"/>
        <end position="79"/>
    </location>
</feature>
<dbReference type="SUPFAM" id="SSF46689">
    <property type="entry name" value="Homeodomain-like"/>
    <property type="match status" value="1"/>
</dbReference>
<dbReference type="InterPro" id="IPR036388">
    <property type="entry name" value="WH-like_DNA-bd_sf"/>
</dbReference>
<dbReference type="Pfam" id="PF01380">
    <property type="entry name" value="SIS"/>
    <property type="match status" value="1"/>
</dbReference>
<keyword evidence="1" id="KW-0805">Transcription regulation</keyword>
<dbReference type="Gene3D" id="1.10.10.10">
    <property type="entry name" value="Winged helix-like DNA-binding domain superfamily/Winged helix DNA-binding domain"/>
    <property type="match status" value="1"/>
</dbReference>
<comment type="caution">
    <text evidence="7">The sequence shown here is derived from an EMBL/GenBank/DDBJ whole genome shotgun (WGS) entry which is preliminary data.</text>
</comment>
<dbReference type="InterPro" id="IPR000281">
    <property type="entry name" value="HTH_RpiR"/>
</dbReference>
<dbReference type="PANTHER" id="PTHR30514">
    <property type="entry name" value="GLUCOKINASE"/>
    <property type="match status" value="1"/>
</dbReference>